<evidence type="ECO:0000256" key="2">
    <source>
        <dbReference type="ARBA" id="ARBA00009152"/>
    </source>
</evidence>
<proteinExistence type="inferred from homology"/>
<dbReference type="Proteomes" id="UP001276854">
    <property type="component" value="Unassembled WGS sequence"/>
</dbReference>
<evidence type="ECO:0000313" key="11">
    <source>
        <dbReference type="Proteomes" id="UP001276854"/>
    </source>
</evidence>
<comment type="catalytic activity">
    <reaction evidence="7 8">
        <text>L-histidinol phosphate + H2O = L-histidinol + phosphate</text>
        <dbReference type="Rhea" id="RHEA:14465"/>
        <dbReference type="ChEBI" id="CHEBI:15377"/>
        <dbReference type="ChEBI" id="CHEBI:43474"/>
        <dbReference type="ChEBI" id="CHEBI:57699"/>
        <dbReference type="ChEBI" id="CHEBI:57980"/>
        <dbReference type="EC" id="3.1.3.15"/>
    </reaction>
</comment>
<reference evidence="10 11" key="1">
    <citation type="submission" date="2023-10" db="EMBL/GenBank/DDBJ databases">
        <title>A novel Glycoside Hydrolase 43-Like Enzyme from Clostrdium boliviensis is an Endo-xylanase, and a Candidate for Xylooligosaccharides Production from Different Xylan Substrates.</title>
        <authorList>
            <person name="Alvarez M.T."/>
            <person name="Rocabado-Villegas L.R."/>
            <person name="Salas-Veizaga D.M."/>
            <person name="Linares-Pasten J.A."/>
            <person name="Gudmundsdottir E.E."/>
            <person name="Hreggvidsson G.O."/>
            <person name="Adlercreutz P."/>
            <person name="Nordberg Karlsson E."/>
        </authorList>
    </citation>
    <scope>NUCLEOTIDE SEQUENCE [LARGE SCALE GENOMIC DNA]</scope>
    <source>
        <strain evidence="10 11">E-1</strain>
    </source>
</reference>
<organism evidence="10 11">
    <name type="scientific">Clostridium boliviensis</name>
    <dbReference type="NCBI Taxonomy" id="318465"/>
    <lineage>
        <taxon>Bacteria</taxon>
        <taxon>Bacillati</taxon>
        <taxon>Bacillota</taxon>
        <taxon>Clostridia</taxon>
        <taxon>Eubacteriales</taxon>
        <taxon>Clostridiaceae</taxon>
        <taxon>Clostridium</taxon>
    </lineage>
</organism>
<sequence>MRDVHVHFLHGQGKYSIEFFEGFISTALKADIDEIYLLEHTHQFYEFEKVYFSVKNYNSFQRDWISQRMNGSIDSYLSFIESVKGRIYPVKVKFGLEVCYIPETADRLSDCLKQYDFDFLTGSVHWIDGWGFDHAKQKEIWRAVNFNDIYKRYYSIMCELCDSGLFSGLAHPDSIKCFGYQSSFDLKDTYYELAHALNRNNMYAENNGGLRLNYNQDLQLGLNQELLQILKENKVILMTASDAHKQSDVGANIKELQAMVNS</sequence>
<dbReference type="EC" id="3.1.3.15" evidence="3 8"/>
<comment type="caution">
    <text evidence="10">The sequence shown here is derived from an EMBL/GenBank/DDBJ whole genome shotgun (WGS) entry which is preliminary data.</text>
</comment>
<protein>
    <recommendedName>
        <fullName evidence="3 8">Histidinol-phosphatase</fullName>
        <shortName evidence="8">HolPase</shortName>
        <ecNumber evidence="3 8">3.1.3.15</ecNumber>
    </recommendedName>
</protein>
<dbReference type="Pfam" id="PF02811">
    <property type="entry name" value="PHP"/>
    <property type="match status" value="1"/>
</dbReference>
<dbReference type="Gene3D" id="3.20.20.140">
    <property type="entry name" value="Metal-dependent hydrolases"/>
    <property type="match status" value="1"/>
</dbReference>
<keyword evidence="5 8" id="KW-0378">Hydrolase</keyword>
<evidence type="ECO:0000313" key="10">
    <source>
        <dbReference type="EMBL" id="MDW2800914.1"/>
    </source>
</evidence>
<name>A0ABU4GTK0_9CLOT</name>
<feature type="domain" description="PHP" evidence="9">
    <location>
        <begin position="5"/>
        <end position="207"/>
    </location>
</feature>
<dbReference type="PANTHER" id="PTHR21039">
    <property type="entry name" value="HISTIDINOL PHOSPHATASE-RELATED"/>
    <property type="match status" value="1"/>
</dbReference>
<keyword evidence="11" id="KW-1185">Reference proteome</keyword>
<accession>A0ABU4GTK0</accession>
<dbReference type="PANTHER" id="PTHR21039:SF0">
    <property type="entry name" value="HISTIDINOL-PHOSPHATASE"/>
    <property type="match status" value="1"/>
</dbReference>
<comment type="pathway">
    <text evidence="1 8">Amino-acid biosynthesis; L-histidine biosynthesis; L-histidine from 5-phospho-alpha-D-ribose 1-diphosphate: step 8/9.</text>
</comment>
<evidence type="ECO:0000256" key="3">
    <source>
        <dbReference type="ARBA" id="ARBA00013085"/>
    </source>
</evidence>
<evidence type="ECO:0000256" key="4">
    <source>
        <dbReference type="ARBA" id="ARBA00022605"/>
    </source>
</evidence>
<dbReference type="InterPro" id="IPR010140">
    <property type="entry name" value="Histidinol_P_phosphatase_HisJ"/>
</dbReference>
<evidence type="ECO:0000256" key="7">
    <source>
        <dbReference type="ARBA" id="ARBA00049158"/>
    </source>
</evidence>
<evidence type="ECO:0000256" key="1">
    <source>
        <dbReference type="ARBA" id="ARBA00004970"/>
    </source>
</evidence>
<gene>
    <name evidence="10" type="ORF">RZO55_25425</name>
</gene>
<evidence type="ECO:0000256" key="8">
    <source>
        <dbReference type="RuleBase" id="RU366003"/>
    </source>
</evidence>
<keyword evidence="6 8" id="KW-0368">Histidine biosynthesis</keyword>
<evidence type="ECO:0000256" key="6">
    <source>
        <dbReference type="ARBA" id="ARBA00023102"/>
    </source>
</evidence>
<evidence type="ECO:0000256" key="5">
    <source>
        <dbReference type="ARBA" id="ARBA00022801"/>
    </source>
</evidence>
<evidence type="ECO:0000259" key="9">
    <source>
        <dbReference type="Pfam" id="PF02811"/>
    </source>
</evidence>
<dbReference type="InterPro" id="IPR004013">
    <property type="entry name" value="PHP_dom"/>
</dbReference>
<dbReference type="RefSeq" id="WP_318067075.1">
    <property type="nucleotide sequence ID" value="NZ_JAWONS010000329.1"/>
</dbReference>
<dbReference type="SUPFAM" id="SSF89550">
    <property type="entry name" value="PHP domain-like"/>
    <property type="match status" value="1"/>
</dbReference>
<dbReference type="InterPro" id="IPR016195">
    <property type="entry name" value="Pol/histidinol_Pase-like"/>
</dbReference>
<comment type="similarity">
    <text evidence="2 8">Belongs to the PHP hydrolase family. HisK subfamily.</text>
</comment>
<keyword evidence="4 8" id="KW-0028">Amino-acid biosynthesis</keyword>
<dbReference type="EMBL" id="JAWONS010000329">
    <property type="protein sequence ID" value="MDW2800914.1"/>
    <property type="molecule type" value="Genomic_DNA"/>
</dbReference>